<evidence type="ECO:0000313" key="3">
    <source>
        <dbReference type="Proteomes" id="UP000516696"/>
    </source>
</evidence>
<dbReference type="EMBL" id="JABXJK010000075">
    <property type="protein sequence ID" value="MBA0973652.1"/>
    <property type="molecule type" value="Genomic_DNA"/>
</dbReference>
<accession>A0A3N3WPL4</accession>
<evidence type="ECO:0000313" key="1">
    <source>
        <dbReference type="EMBL" id="MBA0973652.1"/>
    </source>
</evidence>
<dbReference type="EMBL" id="CP050485">
    <property type="protein sequence ID" value="QOG27476.1"/>
    <property type="molecule type" value="Genomic_DNA"/>
</dbReference>
<gene>
    <name evidence="2" type="ORF">EGM181_09550</name>
    <name evidence="1" type="ORF">HWH42_13860</name>
</gene>
<dbReference type="GeneID" id="93224243"/>
<evidence type="ECO:0000313" key="2">
    <source>
        <dbReference type="EMBL" id="QOG27476.1"/>
    </source>
</evidence>
<name>A0A3N3WPL4_ENTGA</name>
<reference evidence="2 3" key="1">
    <citation type="submission" date="2020-03" db="EMBL/GenBank/DDBJ databases">
        <title>Characterization of ganglioside-mimicking enterococci.</title>
        <authorList>
            <person name="Patry R.T."/>
            <person name="Nothaft H."/>
            <person name="Bridger R."/>
            <person name="Shajahan A."/>
            <person name="Huynh S."/>
            <person name="Sanchez S."/>
            <person name="Azadi P."/>
            <person name="Cooper K."/>
            <person name="Miller W.G."/>
            <person name="Parker C.T."/>
            <person name="Wells L."/>
            <person name="Szymanski C.M."/>
        </authorList>
    </citation>
    <scope>NUCLEOTIDE SEQUENCE [LARGE SCALE GENOMIC DNA]</scope>
    <source>
        <strain evidence="2 3">EGM181</strain>
    </source>
</reference>
<dbReference type="OrthoDB" id="2193412at2"/>
<dbReference type="Proteomes" id="UP000516696">
    <property type="component" value="Chromosome"/>
</dbReference>
<organism evidence="1 4">
    <name type="scientific">Enterococcus gallinarum</name>
    <dbReference type="NCBI Taxonomy" id="1353"/>
    <lineage>
        <taxon>Bacteria</taxon>
        <taxon>Bacillati</taxon>
        <taxon>Bacillota</taxon>
        <taxon>Bacilli</taxon>
        <taxon>Lactobacillales</taxon>
        <taxon>Enterococcaceae</taxon>
        <taxon>Enterococcus</taxon>
    </lineage>
</organism>
<dbReference type="AlphaFoldDB" id="A0A3N3WPL4"/>
<sequence length="121" mass="14663">MDMYYKQALKPNELLPALSDSGECFFIIRAALPIRNYQVAIYRYDDEYFLLQDERLFNQISSISRERQGDEEQILPFIEEALEDNHYFLVEKEFIRLDLLTLQKMTTIQSFEILFYEFFDF</sequence>
<reference evidence="1 4" key="2">
    <citation type="submission" date="2020-06" db="EMBL/GenBank/DDBJ databases">
        <title>Crossreactivity between MHC class I-restricted antigens from cancer cells and an enterococcal bacteriophage.</title>
        <authorList>
            <person name="Fluckiger A."/>
            <person name="Daillere R."/>
            <person name="Sassi M."/>
            <person name="Cattoir V."/>
            <person name="Kroemer G."/>
            <person name="Zitvogel L."/>
        </authorList>
    </citation>
    <scope>NUCLEOTIDE SEQUENCE [LARGE SCALE GENOMIC DNA]</scope>
    <source>
        <strain evidence="1 4">EG4</strain>
    </source>
</reference>
<proteinExistence type="predicted"/>
<protein>
    <submittedName>
        <fullName evidence="1">Uncharacterized protein</fullName>
    </submittedName>
</protein>
<dbReference type="Proteomes" id="UP000571857">
    <property type="component" value="Unassembled WGS sequence"/>
</dbReference>
<dbReference type="RefSeq" id="WP_050801524.1">
    <property type="nucleotide sequence ID" value="NZ_BSYC01000001.1"/>
</dbReference>
<evidence type="ECO:0000313" key="4">
    <source>
        <dbReference type="Proteomes" id="UP000571857"/>
    </source>
</evidence>